<dbReference type="Proteomes" id="UP000507163">
    <property type="component" value="Chromosome 9"/>
</dbReference>
<keyword evidence="5" id="KW-1185">Reference proteome</keyword>
<dbReference type="EMBL" id="LT608161">
    <property type="protein sequence ID" value="SCN60556.1"/>
    <property type="molecule type" value="Genomic_DNA"/>
</dbReference>
<dbReference type="Proteomes" id="UP000195489">
    <property type="component" value="Chromosome 9"/>
</dbReference>
<dbReference type="GeneID" id="3494529"/>
<dbReference type="VEuPathDB" id="PlasmoDB:PCHAS_0927000"/>
<keyword evidence="1" id="KW-0732">Signal</keyword>
<dbReference type="KEGG" id="pcb:PCHAS_0927000"/>
<name>A0A077XD21_PLACU</name>
<evidence type="ECO:0000313" key="2">
    <source>
        <dbReference type="EMBL" id="SCM22350.1"/>
    </source>
</evidence>
<dbReference type="EMBL" id="LT608175">
    <property type="protein sequence ID" value="SCM22350.1"/>
    <property type="molecule type" value="Genomic_DNA"/>
</dbReference>
<organism evidence="3 6">
    <name type="scientific">Plasmodium chabaudi chabaudi</name>
    <dbReference type="NCBI Taxonomy" id="31271"/>
    <lineage>
        <taxon>Eukaryota</taxon>
        <taxon>Sar</taxon>
        <taxon>Alveolata</taxon>
        <taxon>Apicomplexa</taxon>
        <taxon>Aconoidasida</taxon>
        <taxon>Haemosporida</taxon>
        <taxon>Plasmodiidae</taxon>
        <taxon>Plasmodium</taxon>
        <taxon>Plasmodium (Vinckeia)</taxon>
    </lineage>
</organism>
<feature type="signal peptide" evidence="1">
    <location>
        <begin position="1"/>
        <end position="18"/>
    </location>
</feature>
<dbReference type="AlphaFoldDB" id="A0A077XD21"/>
<evidence type="ECO:0000313" key="4">
    <source>
        <dbReference type="EMBL" id="VTZ68879.1"/>
    </source>
</evidence>
<dbReference type="EMBL" id="LK022886">
    <property type="protein sequence ID" value="VTZ68879.1"/>
    <property type="molecule type" value="Genomic_DNA"/>
</dbReference>
<gene>
    <name evidence="3" type="primary">PV1</name>
    <name evidence="2" type="ORF">PCHAJ_000207400</name>
    <name evidence="4" type="ORF">PCHAS_0927000</name>
    <name evidence="3" type="ORF">PCHCB_000208700</name>
</gene>
<sequence>MMIKVALAIFLSLIPAYAIKAKAGNEVIDIPDEISHMNAVYYSGANNDSYIDTINAVLQKPEENFKFSISNDVHKCYFSKFDIEINDEHSAIRKLFRDENKTIIEDAIKDYKSLLMLNLDENAKKEIDMTKLPEHFQDMGVKYFGSIRPSFFHKNSCNGNKIPTNNGVEIDYDKNELNLLRNGRNQNSDLSKANNNEPNNDKLRKNMIISSQQIIIHNKNGNDEVGEAANEEYYKNMNKEKALEIFMKNTNLNMVGICTTLKDNENEYMGQCVAKMNKHYSSIACNSHKSNFLRHDQKNNELSPEMIHEKLNSRMSEMAKFFENPEEATGMLLSALSKPGLMGSINSLDIVSHLNSDQSHKAMTPEELFDLDNNVIPNKSIDDIDQDKTN</sequence>
<reference evidence="4" key="2">
    <citation type="submission" date="2014-05" db="EMBL/GenBank/DDBJ databases">
        <authorList>
            <person name="Aslett M.A."/>
            <person name="De Silva N."/>
        </authorList>
    </citation>
    <scope>NUCLEOTIDE SEQUENCE</scope>
    <source>
        <strain evidence="4">AS</strain>
    </source>
</reference>
<evidence type="ECO:0000313" key="7">
    <source>
        <dbReference type="Proteomes" id="UP000507163"/>
    </source>
</evidence>
<evidence type="ECO:0000313" key="6">
    <source>
        <dbReference type="Proteomes" id="UP000195489"/>
    </source>
</evidence>
<reference evidence="6 7" key="3">
    <citation type="submission" date="2016-08" db="EMBL/GenBank/DDBJ databases">
        <authorList>
            <consortium name="Pathogen Informatics"/>
        </authorList>
    </citation>
    <scope>NUCLEOTIDE SEQUENCE [LARGE SCALE GENOMIC DNA]</scope>
    <source>
        <strain evidence="2 7">AJ</strain>
        <strain evidence="4">AS</strain>
        <strain evidence="3 6">CB</strain>
    </source>
</reference>
<evidence type="ECO:0000256" key="1">
    <source>
        <dbReference type="SAM" id="SignalP"/>
    </source>
</evidence>
<protein>
    <submittedName>
        <fullName evidence="3">Parasitophorous vacuolar protein 1, putative</fullName>
    </submittedName>
</protein>
<dbReference type="OrthoDB" id="392929at2759"/>
<evidence type="ECO:0000313" key="5">
    <source>
        <dbReference type="Proteomes" id="UP000071118"/>
    </source>
</evidence>
<proteinExistence type="predicted"/>
<accession>A0A077XD21</accession>
<reference evidence="4 5" key="1">
    <citation type="journal article" date="2014" name="BMC Biol.">
        <title>A comprehensive evaluation of rodent malaria parasite genomes and gene expression.</title>
        <authorList>
            <person name="Otto T.D."/>
            <person name="Bohme U."/>
            <person name="Jackson A.P."/>
            <person name="Hunt M."/>
            <person name="Franke-Fayard B."/>
            <person name="Hoeijmakers W.A."/>
            <person name="Religa A.A."/>
            <person name="Robertson L."/>
            <person name="Sanders M."/>
            <person name="Ogun S.A."/>
            <person name="Cunningham D."/>
            <person name="Erhart A."/>
            <person name="Billker O."/>
            <person name="Khan S.M."/>
            <person name="Stunnenberg H.G."/>
            <person name="Langhorne J."/>
            <person name="Holder A.A."/>
            <person name="Waters A.P."/>
            <person name="Newbold C.I."/>
            <person name="Pain A."/>
            <person name="Berriman M."/>
            <person name="Janse C.J."/>
        </authorList>
    </citation>
    <scope>NUCLEOTIDE SEQUENCE [LARGE SCALE GENOMIC DNA]</scope>
    <source>
        <strain evidence="4 5">AS</strain>
    </source>
</reference>
<dbReference type="Proteomes" id="UP000071118">
    <property type="component" value="Chromosome 9"/>
</dbReference>
<feature type="chain" id="PRO_5014501765" evidence="1">
    <location>
        <begin position="19"/>
        <end position="390"/>
    </location>
</feature>
<dbReference type="RefSeq" id="XP_741449.2">
    <property type="nucleotide sequence ID" value="XM_736356.2"/>
</dbReference>
<evidence type="ECO:0000313" key="3">
    <source>
        <dbReference type="EMBL" id="SCN60556.1"/>
    </source>
</evidence>